<protein>
    <submittedName>
        <fullName evidence="1">Uncharacterized protein</fullName>
    </submittedName>
</protein>
<proteinExistence type="predicted"/>
<keyword evidence="2" id="KW-1185">Reference proteome</keyword>
<evidence type="ECO:0000313" key="1">
    <source>
        <dbReference type="EMBL" id="KAL3583400.1"/>
    </source>
</evidence>
<dbReference type="EMBL" id="RCHU02000007">
    <property type="protein sequence ID" value="KAL3583400.1"/>
    <property type="molecule type" value="Genomic_DNA"/>
</dbReference>
<accession>A0ACC4BXR2</accession>
<name>A0ACC4BXR2_POPAL</name>
<evidence type="ECO:0000313" key="2">
    <source>
        <dbReference type="Proteomes" id="UP000309997"/>
    </source>
</evidence>
<gene>
    <name evidence="1" type="ORF">D5086_014461</name>
</gene>
<sequence>MLALLAPKAWAIRSNFGSASVERLGNHDWKLYKVFKEAIVERAKASQGGKATDATIFARHVAKKVLSPRPPRQIMFGHMTGEETTGQGKDSQEFDLAKLDDPYGMQAGCPALLAGAHSFCFRLKGLALFSLEIFSERERVWIQLQEFGFVSESTKEMKSMNNDDGNNNHNADWLGFSLSPQMNMEVPSGTDHHQQTRSASAAVPTAIPTNLFHSQLPHLNCGIYYGVEGENGGFYSPLHVMPLRSDGSPCMMDALTRTQPQATMVTTSTPKLEDFFVGATMGTHHYESNDREAMALSLDSSSSMYYHQDTDHEPNNQICLNHLEQNPRQQHHHHIQVQQYPYYSNFRDNEMSVGEDAKQMTQASDCNLLLHPNMGDDGIPGMKNWVSRNHQSNHVMEQKMLRCVVENGGESGPNISAMTYGDLQCLSLSMSPGSQSSCVTGTSQQISPSVTDYAAIETKKRGPGKGDQKQIVHRKSIDTFGQRTSQYRGVTRHRWTGRYEAHLWDNSCKKEGQSRKGRQGGYDMEEKAARAYDLAALKYWGPSTHINSPIALLLPVLIFIQTKTSGTQEEAAEAYDVAAIKFRGVSAVTNFDITRYDVERIMASNTLLAGELARRNKDIGPCNDATTNHNPSTHKSENESDWKMVFCQSSQQLDHKASNAVDNYKTQAFSLSPENVIANDSIFSLHQQQVEDSSKMGTHMSNASSLVTSLCSSREGSPDRANLPVLFGMPPSATSKFYTSPICDVNSWIPTAAAAQLRPAAVSLPHMPVFAAWTDA</sequence>
<reference evidence="1 2" key="1">
    <citation type="journal article" date="2024" name="Plant Biotechnol. J.">
        <title>Genome and CRISPR/Cas9 system of a widespread forest tree (Populus alba) in the world.</title>
        <authorList>
            <person name="Liu Y.J."/>
            <person name="Jiang P.F."/>
            <person name="Han X.M."/>
            <person name="Li X.Y."/>
            <person name="Wang H.M."/>
            <person name="Wang Y.J."/>
            <person name="Wang X.X."/>
            <person name="Zeng Q.Y."/>
        </authorList>
    </citation>
    <scope>NUCLEOTIDE SEQUENCE [LARGE SCALE GENOMIC DNA]</scope>
    <source>
        <strain evidence="2">cv. PAL-ZL1</strain>
    </source>
</reference>
<organism evidence="1 2">
    <name type="scientific">Populus alba</name>
    <name type="common">White poplar</name>
    <dbReference type="NCBI Taxonomy" id="43335"/>
    <lineage>
        <taxon>Eukaryota</taxon>
        <taxon>Viridiplantae</taxon>
        <taxon>Streptophyta</taxon>
        <taxon>Embryophyta</taxon>
        <taxon>Tracheophyta</taxon>
        <taxon>Spermatophyta</taxon>
        <taxon>Magnoliopsida</taxon>
        <taxon>eudicotyledons</taxon>
        <taxon>Gunneridae</taxon>
        <taxon>Pentapetalae</taxon>
        <taxon>rosids</taxon>
        <taxon>fabids</taxon>
        <taxon>Malpighiales</taxon>
        <taxon>Salicaceae</taxon>
        <taxon>Saliceae</taxon>
        <taxon>Populus</taxon>
    </lineage>
</organism>
<comment type="caution">
    <text evidence="1">The sequence shown here is derived from an EMBL/GenBank/DDBJ whole genome shotgun (WGS) entry which is preliminary data.</text>
</comment>
<dbReference type="Proteomes" id="UP000309997">
    <property type="component" value="Unassembled WGS sequence"/>
</dbReference>